<sequence length="281" mass="31824">MIRTFLCSLSISLAGLFSQAVQAQVKPAPAVRDTSIKPILTDTSALRKDGKQTTPALTPPQKDSIYVTGGGLRLGVDISRFIIHFFQPYRTDIAIQGDIRLTRKLYAAAEVGYNRTSHSDTSYTYKGNGQYAIIGIDYDFLKKKDPNEKNMVYGGLRYGFARNTYEVPAYNIRNGYWDTEQPGSVPKTNMTAHWIELTFGMRVEALPNFFLGWAVREKILLSKNSPDGLSPIVIPGFGSGSKNSQFDMTYTLSYYLPLYKLRINETKRMEKQKRKEEKKNR</sequence>
<name>A0A6B9ZGB5_9BACT</name>
<dbReference type="AlphaFoldDB" id="A0A6B9ZGB5"/>
<reference evidence="2 3" key="1">
    <citation type="submission" date="2020-01" db="EMBL/GenBank/DDBJ databases">
        <title>Complete genome sequence of Chitinophaga sp. H33E-04 isolated from quinoa roots.</title>
        <authorList>
            <person name="Weon H.-Y."/>
            <person name="Lee S.A."/>
        </authorList>
    </citation>
    <scope>NUCLEOTIDE SEQUENCE [LARGE SCALE GENOMIC DNA]</scope>
    <source>
        <strain evidence="2 3">H33E-04</strain>
    </source>
</reference>
<evidence type="ECO:0000256" key="1">
    <source>
        <dbReference type="SAM" id="SignalP"/>
    </source>
</evidence>
<evidence type="ECO:0008006" key="4">
    <source>
        <dbReference type="Google" id="ProtNLM"/>
    </source>
</evidence>
<feature type="signal peptide" evidence="1">
    <location>
        <begin position="1"/>
        <end position="23"/>
    </location>
</feature>
<dbReference type="InterPro" id="IPR046111">
    <property type="entry name" value="DUF6048"/>
</dbReference>
<evidence type="ECO:0000313" key="3">
    <source>
        <dbReference type="Proteomes" id="UP000476411"/>
    </source>
</evidence>
<feature type="chain" id="PRO_5025630784" description="Outer membrane protein beta-barrel domain-containing protein" evidence="1">
    <location>
        <begin position="24"/>
        <end position="281"/>
    </location>
</feature>
<keyword evidence="1" id="KW-0732">Signal</keyword>
<gene>
    <name evidence="2" type="ORF">GWR21_16590</name>
</gene>
<evidence type="ECO:0000313" key="2">
    <source>
        <dbReference type="EMBL" id="QHS61157.1"/>
    </source>
</evidence>
<proteinExistence type="predicted"/>
<organism evidence="2 3">
    <name type="scientific">Chitinophaga agri</name>
    <dbReference type="NCBI Taxonomy" id="2703787"/>
    <lineage>
        <taxon>Bacteria</taxon>
        <taxon>Pseudomonadati</taxon>
        <taxon>Bacteroidota</taxon>
        <taxon>Chitinophagia</taxon>
        <taxon>Chitinophagales</taxon>
        <taxon>Chitinophagaceae</taxon>
        <taxon>Chitinophaga</taxon>
    </lineage>
</organism>
<dbReference type="Pfam" id="PF19515">
    <property type="entry name" value="DUF6048"/>
    <property type="match status" value="1"/>
</dbReference>
<dbReference type="EMBL" id="CP048113">
    <property type="protein sequence ID" value="QHS61157.1"/>
    <property type="molecule type" value="Genomic_DNA"/>
</dbReference>
<accession>A0A6B9ZGB5</accession>
<dbReference type="KEGG" id="chih:GWR21_16590"/>
<protein>
    <recommendedName>
        <fullName evidence="4">Outer membrane protein beta-barrel domain-containing protein</fullName>
    </recommendedName>
</protein>
<keyword evidence="3" id="KW-1185">Reference proteome</keyword>
<dbReference type="Proteomes" id="UP000476411">
    <property type="component" value="Chromosome"/>
</dbReference>
<dbReference type="RefSeq" id="WP_162332835.1">
    <property type="nucleotide sequence ID" value="NZ_CP048113.1"/>
</dbReference>